<sequence length="48" mass="5343">MRAMHAAIAGGRDETHVQARATRRRGKRARHARTTPHNASRACAPRRA</sequence>
<feature type="region of interest" description="Disordered" evidence="1">
    <location>
        <begin position="1"/>
        <end position="48"/>
    </location>
</feature>
<name>B9BX05_9BURK</name>
<reference evidence="2 3" key="1">
    <citation type="journal article" date="2012" name="J. Bacteriol.">
        <title>Draft Genome Sequence Determination for Cystic Fibrosis and Chronic Granulomatous Disease Burkholderia multivorans Isolates.</title>
        <authorList>
            <person name="Varga J.J."/>
            <person name="Losada L."/>
            <person name="Zelazny A.M."/>
            <person name="Brinkac L."/>
            <person name="Harkins D."/>
            <person name="Radune D."/>
            <person name="Hostetler J."/>
            <person name="Sampaio E.P."/>
            <person name="Ronning C.M."/>
            <person name="Nierman W.C."/>
            <person name="Greenberg D.E."/>
            <person name="Holland S.M."/>
            <person name="Goldberg J.B."/>
        </authorList>
    </citation>
    <scope>NUCLEOTIDE SEQUENCE [LARGE SCALE GENOMIC DNA]</scope>
    <source>
        <strain evidence="2 3">CGD2</strain>
    </source>
</reference>
<organism evidence="2 3">
    <name type="scientific">Burkholderia multivorans CGD2</name>
    <dbReference type="NCBI Taxonomy" id="513052"/>
    <lineage>
        <taxon>Bacteria</taxon>
        <taxon>Pseudomonadati</taxon>
        <taxon>Pseudomonadota</taxon>
        <taxon>Betaproteobacteria</taxon>
        <taxon>Burkholderiales</taxon>
        <taxon>Burkholderiaceae</taxon>
        <taxon>Burkholderia</taxon>
        <taxon>Burkholderia cepacia complex</taxon>
    </lineage>
</organism>
<evidence type="ECO:0000256" key="1">
    <source>
        <dbReference type="SAM" id="MobiDB-lite"/>
    </source>
</evidence>
<protein>
    <submittedName>
        <fullName evidence="2">Uncharacterized protein</fullName>
    </submittedName>
</protein>
<feature type="compositionally biased region" description="Basic residues" evidence="1">
    <location>
        <begin position="21"/>
        <end position="34"/>
    </location>
</feature>
<comment type="caution">
    <text evidence="2">The sequence shown here is derived from an EMBL/GenBank/DDBJ whole genome shotgun (WGS) entry which is preliminary data.</text>
</comment>
<dbReference type="AlphaFoldDB" id="B9BX05"/>
<proteinExistence type="predicted"/>
<dbReference type="EMBL" id="ACFC01000013">
    <property type="protein sequence ID" value="EEE04825.1"/>
    <property type="molecule type" value="Genomic_DNA"/>
</dbReference>
<evidence type="ECO:0000313" key="2">
    <source>
        <dbReference type="EMBL" id="EEE04825.1"/>
    </source>
</evidence>
<evidence type="ECO:0000313" key="3">
    <source>
        <dbReference type="Proteomes" id="UP000004535"/>
    </source>
</evidence>
<dbReference type="Proteomes" id="UP000004535">
    <property type="component" value="Unassembled WGS sequence"/>
</dbReference>
<accession>B9BX05</accession>
<gene>
    <name evidence="2" type="ORF">BURMUCGD2_6242</name>
</gene>